<gene>
    <name evidence="2" type="ORF">J3R75_001172</name>
</gene>
<dbReference type="RefSeq" id="WP_307260408.1">
    <property type="nucleotide sequence ID" value="NZ_JAUSVL010000001.1"/>
</dbReference>
<dbReference type="EMBL" id="JAUSVL010000001">
    <property type="protein sequence ID" value="MDQ0289065.1"/>
    <property type="molecule type" value="Genomic_DNA"/>
</dbReference>
<proteinExistence type="predicted"/>
<accession>A0AAE3VEW0</accession>
<dbReference type="Proteomes" id="UP001238163">
    <property type="component" value="Unassembled WGS sequence"/>
</dbReference>
<keyword evidence="3" id="KW-1185">Reference proteome</keyword>
<reference evidence="2" key="1">
    <citation type="submission" date="2023-07" db="EMBL/GenBank/DDBJ databases">
        <title>Genomic Encyclopedia of Type Strains, Phase IV (KMG-IV): sequencing the most valuable type-strain genomes for metagenomic binning, comparative biology and taxonomic classification.</title>
        <authorList>
            <person name="Goeker M."/>
        </authorList>
    </citation>
    <scope>NUCLEOTIDE SEQUENCE</scope>
    <source>
        <strain evidence="2">DSM 24202</strain>
    </source>
</reference>
<name>A0AAE3VEW0_9BACT</name>
<keyword evidence="1" id="KW-0732">Signal</keyword>
<feature type="chain" id="PRO_5042084709" evidence="1">
    <location>
        <begin position="19"/>
        <end position="125"/>
    </location>
</feature>
<evidence type="ECO:0000256" key="1">
    <source>
        <dbReference type="SAM" id="SignalP"/>
    </source>
</evidence>
<evidence type="ECO:0000313" key="3">
    <source>
        <dbReference type="Proteomes" id="UP001238163"/>
    </source>
</evidence>
<sequence length="125" mass="13434">MTSLCFFLALLTAGAILAQIGPDSVQTYEQQLAQPTPIARALNQRYAKHLASIRHDIAAQPRRTPPRLSWLDDHLAPLAKTELVDTSSTARAGSPTGCSLVIRCTGDDIQTGQPSTPSTLACHEK</sequence>
<protein>
    <submittedName>
        <fullName evidence="2">Uncharacterized protein</fullName>
    </submittedName>
</protein>
<feature type="signal peptide" evidence="1">
    <location>
        <begin position="1"/>
        <end position="18"/>
    </location>
</feature>
<evidence type="ECO:0000313" key="2">
    <source>
        <dbReference type="EMBL" id="MDQ0289065.1"/>
    </source>
</evidence>
<comment type="caution">
    <text evidence="2">The sequence shown here is derived from an EMBL/GenBank/DDBJ whole genome shotgun (WGS) entry which is preliminary data.</text>
</comment>
<dbReference type="AlphaFoldDB" id="A0AAE3VEW0"/>
<organism evidence="2 3">
    <name type="scientific">Oligosphaera ethanolica</name>
    <dbReference type="NCBI Taxonomy" id="760260"/>
    <lineage>
        <taxon>Bacteria</taxon>
        <taxon>Pseudomonadati</taxon>
        <taxon>Lentisphaerota</taxon>
        <taxon>Oligosphaeria</taxon>
        <taxon>Oligosphaerales</taxon>
        <taxon>Oligosphaeraceae</taxon>
        <taxon>Oligosphaera</taxon>
    </lineage>
</organism>